<comment type="caution">
    <text evidence="11">The sequence shown here is derived from an EMBL/GenBank/DDBJ whole genome shotgun (WGS) entry which is preliminary data.</text>
</comment>
<evidence type="ECO:0000256" key="4">
    <source>
        <dbReference type="ARBA" id="ARBA00022598"/>
    </source>
</evidence>
<keyword evidence="7 10" id="KW-0648">Protein biosynthesis</keyword>
<keyword evidence="12" id="KW-1185">Reference proteome</keyword>
<dbReference type="FunFam" id="3.40.50.620:FF:000207">
    <property type="entry name" value="Tryptophan--tRNA ligase"/>
    <property type="match status" value="1"/>
</dbReference>
<keyword evidence="6 10" id="KW-0067">ATP-binding</keyword>
<keyword evidence="4 10" id="KW-0436">Ligase</keyword>
<evidence type="ECO:0000256" key="3">
    <source>
        <dbReference type="ARBA" id="ARBA00022490"/>
    </source>
</evidence>
<evidence type="ECO:0000313" key="11">
    <source>
        <dbReference type="EMBL" id="MBR1369192.1"/>
    </source>
</evidence>
<dbReference type="GO" id="GO:0005524">
    <property type="term" value="F:ATP binding"/>
    <property type="evidence" value="ECO:0007669"/>
    <property type="project" value="UniProtKB-KW"/>
</dbReference>
<comment type="similarity">
    <text evidence="1 10">Belongs to the class-I aminoacyl-tRNA synthetase family.</text>
</comment>
<keyword evidence="8 10" id="KW-0030">Aminoacyl-tRNA synthetase</keyword>
<dbReference type="EMBL" id="JWHL01000009">
    <property type="protein sequence ID" value="MBR1369192.1"/>
    <property type="molecule type" value="Genomic_DNA"/>
</dbReference>
<evidence type="ECO:0000256" key="9">
    <source>
        <dbReference type="ARBA" id="ARBA00030268"/>
    </source>
</evidence>
<dbReference type="GO" id="GO:0005737">
    <property type="term" value="C:cytoplasm"/>
    <property type="evidence" value="ECO:0007669"/>
    <property type="project" value="TreeGrafter"/>
</dbReference>
<dbReference type="InterPro" id="IPR001412">
    <property type="entry name" value="aa-tRNA-synth_I_CS"/>
</dbReference>
<dbReference type="Proteomes" id="UP000730161">
    <property type="component" value="Unassembled WGS sequence"/>
</dbReference>
<protein>
    <recommendedName>
        <fullName evidence="2">tryptophan--tRNA ligase</fullName>
        <ecNumber evidence="2">6.1.1.2</ecNumber>
    </recommendedName>
    <alternativeName>
        <fullName evidence="9">Tryptophanyl-tRNA synthetase</fullName>
    </alternativeName>
</protein>
<dbReference type="PROSITE" id="PS00178">
    <property type="entry name" value="AA_TRNA_LIGASE_I"/>
    <property type="match status" value="1"/>
</dbReference>
<dbReference type="SUPFAM" id="SSF52374">
    <property type="entry name" value="Nucleotidylyl transferase"/>
    <property type="match status" value="1"/>
</dbReference>
<dbReference type="Gene3D" id="3.40.50.620">
    <property type="entry name" value="HUPs"/>
    <property type="match status" value="1"/>
</dbReference>
<keyword evidence="5 10" id="KW-0547">Nucleotide-binding</keyword>
<dbReference type="Pfam" id="PF00579">
    <property type="entry name" value="tRNA-synt_1b"/>
    <property type="match status" value="2"/>
</dbReference>
<dbReference type="OrthoDB" id="371821at2157"/>
<accession>A0A8J8B712</accession>
<dbReference type="PRINTS" id="PR01039">
    <property type="entry name" value="TRNASYNTHTRP"/>
</dbReference>
<evidence type="ECO:0000256" key="8">
    <source>
        <dbReference type="ARBA" id="ARBA00023146"/>
    </source>
</evidence>
<dbReference type="Gene3D" id="1.10.240.10">
    <property type="entry name" value="Tyrosyl-Transfer RNA Synthetase"/>
    <property type="match status" value="1"/>
</dbReference>
<evidence type="ECO:0000256" key="7">
    <source>
        <dbReference type="ARBA" id="ARBA00022917"/>
    </source>
</evidence>
<dbReference type="PANTHER" id="PTHR10055:SF5">
    <property type="entry name" value="TRYPTOPHAN--TRNA LIGASE"/>
    <property type="match status" value="1"/>
</dbReference>
<reference evidence="11" key="1">
    <citation type="submission" date="2014-12" db="EMBL/GenBank/DDBJ databases">
        <authorList>
            <person name="Huang H.-H."/>
            <person name="Chen S.-C."/>
            <person name="Lai M.-C."/>
        </authorList>
    </citation>
    <scope>NUCLEOTIDE SEQUENCE</scope>
    <source>
        <strain evidence="11">K1F9705b</strain>
    </source>
</reference>
<dbReference type="EC" id="6.1.1.2" evidence="2"/>
<dbReference type="InterPro" id="IPR014729">
    <property type="entry name" value="Rossmann-like_a/b/a_fold"/>
</dbReference>
<dbReference type="RefSeq" id="WP_211530883.1">
    <property type="nucleotide sequence ID" value="NZ_JWHL01000009.1"/>
</dbReference>
<proteinExistence type="inferred from homology"/>
<dbReference type="InterPro" id="IPR002306">
    <property type="entry name" value="Trp-tRNA-ligase"/>
</dbReference>
<evidence type="ECO:0000256" key="1">
    <source>
        <dbReference type="ARBA" id="ARBA00005594"/>
    </source>
</evidence>
<dbReference type="NCBIfam" id="NF008926">
    <property type="entry name" value="PRK12285.1-3"/>
    <property type="match status" value="1"/>
</dbReference>
<gene>
    <name evidence="11" type="ORF">RJ53_06665</name>
</gene>
<evidence type="ECO:0000256" key="10">
    <source>
        <dbReference type="RuleBase" id="RU363036"/>
    </source>
</evidence>
<keyword evidence="3" id="KW-0963">Cytoplasm</keyword>
<evidence type="ECO:0000256" key="5">
    <source>
        <dbReference type="ARBA" id="ARBA00022741"/>
    </source>
</evidence>
<dbReference type="GO" id="GO:0006436">
    <property type="term" value="P:tryptophanyl-tRNA aminoacylation"/>
    <property type="evidence" value="ECO:0007669"/>
    <property type="project" value="InterPro"/>
</dbReference>
<dbReference type="AlphaFoldDB" id="A0A8J8B712"/>
<organism evidence="11 12">
    <name type="scientific">Methanocalculus chunghsingensis</name>
    <dbReference type="NCBI Taxonomy" id="156457"/>
    <lineage>
        <taxon>Archaea</taxon>
        <taxon>Methanobacteriati</taxon>
        <taxon>Methanobacteriota</taxon>
        <taxon>Stenosarchaea group</taxon>
        <taxon>Methanomicrobia</taxon>
        <taxon>Methanomicrobiales</taxon>
        <taxon>Methanocalculaceae</taxon>
        <taxon>Methanocalculus</taxon>
    </lineage>
</organism>
<name>A0A8J8B712_9EURY</name>
<dbReference type="PANTHER" id="PTHR10055">
    <property type="entry name" value="TRYPTOPHANYL-TRNA SYNTHETASE"/>
    <property type="match status" value="1"/>
</dbReference>
<evidence type="ECO:0000256" key="6">
    <source>
        <dbReference type="ARBA" id="ARBA00022840"/>
    </source>
</evidence>
<evidence type="ECO:0000313" key="12">
    <source>
        <dbReference type="Proteomes" id="UP000730161"/>
    </source>
</evidence>
<sequence length="417" mass="46059">MDSVINPWSSTPAVDIDRLFSEFGIEPVEAEASALSSPPAFFRRKIVVGHRDYAPIIEAITTGSRFNVMTGFMPSGYPHLGHLMVMREVVWHVEQGGSGFISIADREAHAVRGLSWDDCKKYGALYLECLYALGFEGTAYYQSENEVLKDLAFEAAIKINFSDLQAIYGFTQETSLAHADSVATQVADILYPQVVSGPAPTVVPVGIDQDPHIRLTRDIAHKMRWFTVLDQGEYISVRSKNAPLHAMDAVEEAFPGSKRYEGHLDIPGADIFLVSEQVRQIEAANGGYGFISPSSTYHSFMKGLQGGKMSSSIPDSLFFFDEAIPDVKKKVMGSLTGGRMTKEEQVKCGGEPDGCPIYLLNLFHMVADDDELLEIRSACLGGSLLCGTCKKATFERVKEFLADFKERRESVRHMVTE</sequence>
<dbReference type="InterPro" id="IPR002305">
    <property type="entry name" value="aa-tRNA-synth_Ic"/>
</dbReference>
<evidence type="ECO:0000256" key="2">
    <source>
        <dbReference type="ARBA" id="ARBA00013161"/>
    </source>
</evidence>
<dbReference type="GO" id="GO:0004830">
    <property type="term" value="F:tryptophan-tRNA ligase activity"/>
    <property type="evidence" value="ECO:0007669"/>
    <property type="project" value="UniProtKB-EC"/>
</dbReference>